<keyword evidence="2" id="KW-1185">Reference proteome</keyword>
<evidence type="ECO:0000313" key="2">
    <source>
        <dbReference type="Proteomes" id="UP000799118"/>
    </source>
</evidence>
<protein>
    <submittedName>
        <fullName evidence="1">Uncharacterized protein</fullName>
    </submittedName>
</protein>
<sequence length="132" mass="15322">MEKAALRKERVNYVNLQQHPALQISGAKLSKTTQGLAYRIIKHQQTNKANAMTRSRTEANLDKIKLSVEDRFGYTPTTEAIWTSIHHKDFECKIHDFLWMVTQDAYWTGMHWLCDSMKPELHTPPMIILQPG</sequence>
<reference evidence="1" key="1">
    <citation type="journal article" date="2019" name="Environ. Microbiol.">
        <title>Fungal ecological strategies reflected in gene transcription - a case study of two litter decomposers.</title>
        <authorList>
            <person name="Barbi F."/>
            <person name="Kohler A."/>
            <person name="Barry K."/>
            <person name="Baskaran P."/>
            <person name="Daum C."/>
            <person name="Fauchery L."/>
            <person name="Ihrmark K."/>
            <person name="Kuo A."/>
            <person name="LaButti K."/>
            <person name="Lipzen A."/>
            <person name="Morin E."/>
            <person name="Grigoriev I.V."/>
            <person name="Henrissat B."/>
            <person name="Lindahl B."/>
            <person name="Martin F."/>
        </authorList>
    </citation>
    <scope>NUCLEOTIDE SEQUENCE</scope>
    <source>
        <strain evidence="1">JB14</strain>
    </source>
</reference>
<dbReference type="OrthoDB" id="2976650at2759"/>
<evidence type="ECO:0000313" key="1">
    <source>
        <dbReference type="EMBL" id="KAE9398744.1"/>
    </source>
</evidence>
<dbReference type="Proteomes" id="UP000799118">
    <property type="component" value="Unassembled WGS sequence"/>
</dbReference>
<accession>A0A6A4HNX5</accession>
<gene>
    <name evidence="1" type="ORF">BT96DRAFT_821498</name>
</gene>
<organism evidence="1 2">
    <name type="scientific">Gymnopus androsaceus JB14</name>
    <dbReference type="NCBI Taxonomy" id="1447944"/>
    <lineage>
        <taxon>Eukaryota</taxon>
        <taxon>Fungi</taxon>
        <taxon>Dikarya</taxon>
        <taxon>Basidiomycota</taxon>
        <taxon>Agaricomycotina</taxon>
        <taxon>Agaricomycetes</taxon>
        <taxon>Agaricomycetidae</taxon>
        <taxon>Agaricales</taxon>
        <taxon>Marasmiineae</taxon>
        <taxon>Omphalotaceae</taxon>
        <taxon>Gymnopus</taxon>
    </lineage>
</organism>
<proteinExistence type="predicted"/>
<dbReference type="EMBL" id="ML769478">
    <property type="protein sequence ID" value="KAE9398744.1"/>
    <property type="molecule type" value="Genomic_DNA"/>
</dbReference>
<name>A0A6A4HNX5_9AGAR</name>
<dbReference type="AlphaFoldDB" id="A0A6A4HNX5"/>